<dbReference type="Gene3D" id="3.40.50.1820">
    <property type="entry name" value="alpha/beta hydrolase"/>
    <property type="match status" value="1"/>
</dbReference>
<reference evidence="2" key="1">
    <citation type="submission" date="2022-06" db="EMBL/GenBank/DDBJ databases">
        <title>Ornithinimicrobium HY1793.</title>
        <authorList>
            <person name="Huang Y."/>
        </authorList>
    </citation>
    <scope>NUCLEOTIDE SEQUENCE</scope>
    <source>
        <strain evidence="2">HY1793</strain>
    </source>
</reference>
<dbReference type="EMBL" id="CP099489">
    <property type="protein sequence ID" value="USQ81746.1"/>
    <property type="molecule type" value="Genomic_DNA"/>
</dbReference>
<name>A0ABY4YY84_9MICO</name>
<dbReference type="InterPro" id="IPR000073">
    <property type="entry name" value="AB_hydrolase_1"/>
</dbReference>
<keyword evidence="3" id="KW-1185">Reference proteome</keyword>
<dbReference type="PANTHER" id="PTHR43798">
    <property type="entry name" value="MONOACYLGLYCEROL LIPASE"/>
    <property type="match status" value="1"/>
</dbReference>
<protein>
    <submittedName>
        <fullName evidence="2">Alpha/beta hydrolase</fullName>
    </submittedName>
</protein>
<sequence length="268" mass="29866">MNAVATRPRLHHTEHGPADGVPVLAVHGWTPDHRLMTGCLEPVFAARERPYRRLYPDLPGMGRSAADGVASSDDVLACLEDYVDRHLGDTPFVLFGESYGGYLSRALTARRPEQVLGLGLICPVGRPVENADRTVPQHQVLVREIEVDPDSEFAQITVAQTQETFERTQREIVVGLDLADQEALARIRQRWVLSEDPEAGTTFERPALMVTGRQDSSTGYVDTWALLEHYPRATFAVLDTAGHNAQIERPELFEALVHDFLDRVEQHG</sequence>
<evidence type="ECO:0000313" key="2">
    <source>
        <dbReference type="EMBL" id="USQ81746.1"/>
    </source>
</evidence>
<dbReference type="InterPro" id="IPR029058">
    <property type="entry name" value="AB_hydrolase_fold"/>
</dbReference>
<gene>
    <name evidence="2" type="ORF">NF556_08905</name>
</gene>
<dbReference type="SUPFAM" id="SSF53474">
    <property type="entry name" value="alpha/beta-Hydrolases"/>
    <property type="match status" value="1"/>
</dbReference>
<proteinExistence type="predicted"/>
<dbReference type="RefSeq" id="WP_252595282.1">
    <property type="nucleotide sequence ID" value="NZ_CP099489.1"/>
</dbReference>
<dbReference type="GO" id="GO:0016787">
    <property type="term" value="F:hydrolase activity"/>
    <property type="evidence" value="ECO:0007669"/>
    <property type="project" value="UniProtKB-KW"/>
</dbReference>
<feature type="domain" description="AB hydrolase-1" evidence="1">
    <location>
        <begin position="22"/>
        <end position="250"/>
    </location>
</feature>
<dbReference type="Proteomes" id="UP001056455">
    <property type="component" value="Chromosome"/>
</dbReference>
<dbReference type="PANTHER" id="PTHR43798:SF6">
    <property type="entry name" value="HYDROLASE, PUTATIVE (AFU_ORTHOLOGUE AFUA_4G13070)-RELATED"/>
    <property type="match status" value="1"/>
</dbReference>
<dbReference type="InterPro" id="IPR050266">
    <property type="entry name" value="AB_hydrolase_sf"/>
</dbReference>
<keyword evidence="2" id="KW-0378">Hydrolase</keyword>
<evidence type="ECO:0000259" key="1">
    <source>
        <dbReference type="Pfam" id="PF00561"/>
    </source>
</evidence>
<evidence type="ECO:0000313" key="3">
    <source>
        <dbReference type="Proteomes" id="UP001056455"/>
    </source>
</evidence>
<accession>A0ABY4YY84</accession>
<organism evidence="2 3">
    <name type="scientific">Ornithinimicrobium faecis</name>
    <dbReference type="NCBI Taxonomy" id="2934158"/>
    <lineage>
        <taxon>Bacteria</taxon>
        <taxon>Bacillati</taxon>
        <taxon>Actinomycetota</taxon>
        <taxon>Actinomycetes</taxon>
        <taxon>Micrococcales</taxon>
        <taxon>Ornithinimicrobiaceae</taxon>
        <taxon>Ornithinimicrobium</taxon>
    </lineage>
</organism>
<dbReference type="Pfam" id="PF00561">
    <property type="entry name" value="Abhydrolase_1"/>
    <property type="match status" value="1"/>
</dbReference>